<name>A0AB36TI47_ACETH</name>
<comment type="caution">
    <text evidence="1">The sequence shown here is derived from an EMBL/GenBank/DDBJ whole genome shotgun (WGS) entry which is preliminary data.</text>
</comment>
<protein>
    <submittedName>
        <fullName evidence="1">Uncharacterized protein</fullName>
    </submittedName>
</protein>
<organism evidence="1 2">
    <name type="scientific">Acetivibrio thermocellus AD2</name>
    <dbReference type="NCBI Taxonomy" id="1138384"/>
    <lineage>
        <taxon>Bacteria</taxon>
        <taxon>Bacillati</taxon>
        <taxon>Bacillota</taxon>
        <taxon>Clostridia</taxon>
        <taxon>Eubacteriales</taxon>
        <taxon>Oscillospiraceae</taxon>
        <taxon>Acetivibrio</taxon>
    </lineage>
</organism>
<reference evidence="1 2" key="1">
    <citation type="submission" date="2017-09" db="EMBL/GenBank/DDBJ databases">
        <title>Evaluation of Pacific Biosciences Sequencing Technology to Finishing C. thermocellum Genome Sequences.</title>
        <authorList>
            <person name="Brown S."/>
        </authorList>
    </citation>
    <scope>NUCLEOTIDE SEQUENCE [LARGE SCALE GENOMIC DNA]</scope>
    <source>
        <strain evidence="1 2">AD2</strain>
    </source>
</reference>
<proteinExistence type="predicted"/>
<dbReference type="AlphaFoldDB" id="A0AB36TI47"/>
<dbReference type="Proteomes" id="UP000223596">
    <property type="component" value="Unassembled WGS sequence"/>
</dbReference>
<accession>A0AB36TI47</accession>
<evidence type="ECO:0000313" key="2">
    <source>
        <dbReference type="Proteomes" id="UP000223596"/>
    </source>
</evidence>
<evidence type="ECO:0000313" key="1">
    <source>
        <dbReference type="EMBL" id="PFH03547.1"/>
    </source>
</evidence>
<gene>
    <name evidence="1" type="ORF">M972_112358</name>
</gene>
<sequence length="128" mass="15023">MLNAKGFNLLFLLLFLIDAVDCLNKQPVLYLLNICQIIVRHANVVSDYYFLLNCKRHYTDYNIKSFFHLIFFVYLYFLPVESGLNVPSKNCADLLFDMKVKRNVKNITARALIKSIGEQAQKLIHRKY</sequence>
<dbReference type="EMBL" id="PDBW01000001">
    <property type="protein sequence ID" value="PFH03547.1"/>
    <property type="molecule type" value="Genomic_DNA"/>
</dbReference>